<dbReference type="EMBL" id="JACHBS010000001">
    <property type="protein sequence ID" value="MBB5617240.1"/>
    <property type="molecule type" value="Genomic_DNA"/>
</dbReference>
<sequence length="102" mass="11396">MTVQIQPARPKDQHNGLENLEDDLLDDQQQTVTAIVTYAVAKVVDDLKKDERYPVLYVKHIEPILGADREAAEALQQAAYKARTGEDQLDLDFAAEDAEGDE</sequence>
<reference evidence="1 2" key="1">
    <citation type="submission" date="2020-08" db="EMBL/GenBank/DDBJ databases">
        <title>Sequencing the genomes of 1000 actinobacteria strains.</title>
        <authorList>
            <person name="Klenk H.-P."/>
        </authorList>
    </citation>
    <scope>NUCLEOTIDE SEQUENCE [LARGE SCALE GENOMIC DNA]</scope>
    <source>
        <strain evidence="1 2">DSM 23889</strain>
    </source>
</reference>
<dbReference type="RefSeq" id="WP_153982521.1">
    <property type="nucleotide sequence ID" value="NZ_BAAANZ010000009.1"/>
</dbReference>
<evidence type="ECO:0000313" key="2">
    <source>
        <dbReference type="Proteomes" id="UP000552883"/>
    </source>
</evidence>
<name>A0A840X4C6_9MICO</name>
<evidence type="ECO:0000313" key="1">
    <source>
        <dbReference type="EMBL" id="MBB5617240.1"/>
    </source>
</evidence>
<dbReference type="Proteomes" id="UP000552883">
    <property type="component" value="Unassembled WGS sequence"/>
</dbReference>
<proteinExistence type="predicted"/>
<accession>A0A840X4C6</accession>
<dbReference type="AlphaFoldDB" id="A0A840X4C6"/>
<organism evidence="1 2">
    <name type="scientific">Microcella frigidaquae</name>
    <dbReference type="NCBI Taxonomy" id="424758"/>
    <lineage>
        <taxon>Bacteria</taxon>
        <taxon>Bacillati</taxon>
        <taxon>Actinomycetota</taxon>
        <taxon>Actinomycetes</taxon>
        <taxon>Micrococcales</taxon>
        <taxon>Microbacteriaceae</taxon>
        <taxon>Microcella</taxon>
    </lineage>
</organism>
<gene>
    <name evidence="1" type="ORF">BJ959_000736</name>
</gene>
<keyword evidence="2" id="KW-1185">Reference proteome</keyword>
<comment type="caution">
    <text evidence="1">The sequence shown here is derived from an EMBL/GenBank/DDBJ whole genome shotgun (WGS) entry which is preliminary data.</text>
</comment>
<protein>
    <submittedName>
        <fullName evidence="1">Uncharacterized protein</fullName>
    </submittedName>
</protein>